<reference evidence="13 15" key="1">
    <citation type="journal article" date="2014" name="BMC Genomics">
        <title>Genome sequence of Anopheles sinensis provides insight into genetics basis of mosquito competence for malaria parasites.</title>
        <authorList>
            <person name="Zhou D."/>
            <person name="Zhang D."/>
            <person name="Ding G."/>
            <person name="Shi L."/>
            <person name="Hou Q."/>
            <person name="Ye Y."/>
            <person name="Xu Y."/>
            <person name="Zhou H."/>
            <person name="Xiong C."/>
            <person name="Li S."/>
            <person name="Yu J."/>
            <person name="Hong S."/>
            <person name="Yu X."/>
            <person name="Zou P."/>
            <person name="Chen C."/>
            <person name="Chang X."/>
            <person name="Wang W."/>
            <person name="Lv Y."/>
            <person name="Sun Y."/>
            <person name="Ma L."/>
            <person name="Shen B."/>
            <person name="Zhu C."/>
        </authorList>
    </citation>
    <scope>NUCLEOTIDE SEQUENCE [LARGE SCALE GENOMIC DNA]</scope>
</reference>
<evidence type="ECO:0000259" key="12">
    <source>
        <dbReference type="PROSITE" id="PS50822"/>
    </source>
</evidence>
<organism evidence="13">
    <name type="scientific">Anopheles sinensis</name>
    <name type="common">Mosquito</name>
    <dbReference type="NCBI Taxonomy" id="74873"/>
    <lineage>
        <taxon>Eukaryota</taxon>
        <taxon>Metazoa</taxon>
        <taxon>Ecdysozoa</taxon>
        <taxon>Arthropoda</taxon>
        <taxon>Hexapoda</taxon>
        <taxon>Insecta</taxon>
        <taxon>Pterygota</taxon>
        <taxon>Neoptera</taxon>
        <taxon>Endopterygota</taxon>
        <taxon>Diptera</taxon>
        <taxon>Nematocera</taxon>
        <taxon>Culicoidea</taxon>
        <taxon>Culicidae</taxon>
        <taxon>Anophelinae</taxon>
        <taxon>Anopheles</taxon>
    </lineage>
</organism>
<dbReference type="Proteomes" id="UP000030765">
    <property type="component" value="Unassembled WGS sequence"/>
</dbReference>
<dbReference type="SMART" id="SM00949">
    <property type="entry name" value="PAZ"/>
    <property type="match status" value="1"/>
</dbReference>
<evidence type="ECO:0000256" key="2">
    <source>
        <dbReference type="ARBA" id="ARBA00004556"/>
    </source>
</evidence>
<feature type="region of interest" description="Disordered" evidence="10">
    <location>
        <begin position="1"/>
        <end position="46"/>
    </location>
</feature>
<dbReference type="GO" id="GO:0043186">
    <property type="term" value="C:P granule"/>
    <property type="evidence" value="ECO:0007669"/>
    <property type="project" value="UniProtKB-ARBA"/>
</dbReference>
<evidence type="ECO:0000259" key="11">
    <source>
        <dbReference type="PROSITE" id="PS50821"/>
    </source>
</evidence>
<dbReference type="Pfam" id="PF02171">
    <property type="entry name" value="Piwi"/>
    <property type="match status" value="1"/>
</dbReference>
<dbReference type="Gene3D" id="3.30.420.10">
    <property type="entry name" value="Ribonuclease H-like superfamily/Ribonuclease H"/>
    <property type="match status" value="1"/>
</dbReference>
<dbReference type="EMBL" id="ATLV01018376">
    <property type="status" value="NOT_ANNOTATED_CDS"/>
    <property type="molecule type" value="Genomic_DNA"/>
</dbReference>
<dbReference type="EMBL" id="KE525231">
    <property type="protein sequence ID" value="KFB43049.1"/>
    <property type="molecule type" value="Genomic_DNA"/>
</dbReference>
<gene>
    <name evidence="13" type="ORF">ZHAS_00010725</name>
</gene>
<evidence type="ECO:0000256" key="8">
    <source>
        <dbReference type="ARBA" id="ARBA00023158"/>
    </source>
</evidence>
<evidence type="ECO:0000313" key="15">
    <source>
        <dbReference type="Proteomes" id="UP000030765"/>
    </source>
</evidence>
<keyword evidence="3" id="KW-0217">Developmental protein</keyword>
<dbReference type="GO" id="GO:0048477">
    <property type="term" value="P:oogenesis"/>
    <property type="evidence" value="ECO:0007669"/>
    <property type="project" value="UniProtKB-KW"/>
</dbReference>
<dbReference type="InterPro" id="IPR012337">
    <property type="entry name" value="RNaseH-like_sf"/>
</dbReference>
<evidence type="ECO:0000256" key="1">
    <source>
        <dbReference type="ARBA" id="ARBA00004331"/>
    </source>
</evidence>
<evidence type="ECO:0000256" key="4">
    <source>
        <dbReference type="ARBA" id="ARBA00022490"/>
    </source>
</evidence>
<comment type="subcellular location">
    <subcellularLocation>
        <location evidence="1">Cytoplasm</location>
        <location evidence="1">Cytoplasmic ribonucleoprotein granule</location>
    </subcellularLocation>
    <subcellularLocation>
        <location evidence="2">Cytoplasm</location>
        <location evidence="2">Perinuclear region</location>
    </subcellularLocation>
</comment>
<evidence type="ECO:0000256" key="3">
    <source>
        <dbReference type="ARBA" id="ARBA00022473"/>
    </source>
</evidence>
<dbReference type="CDD" id="cd02845">
    <property type="entry name" value="PAZ_piwi_like"/>
    <property type="match status" value="1"/>
</dbReference>
<keyword evidence="6" id="KW-0694">RNA-binding</keyword>
<accession>A0A084VYK5</accession>
<protein>
    <submittedName>
        <fullName evidence="13">AGAP008862-PA-like protein</fullName>
    </submittedName>
</protein>
<feature type="compositionally biased region" description="Polar residues" evidence="10">
    <location>
        <begin position="7"/>
        <end position="30"/>
    </location>
</feature>
<feature type="domain" description="PAZ" evidence="11">
    <location>
        <begin position="310"/>
        <end position="422"/>
    </location>
</feature>
<keyword evidence="5" id="KW-0221">Differentiation</keyword>
<dbReference type="InterPro" id="IPR003100">
    <property type="entry name" value="PAZ_dom"/>
</dbReference>
<dbReference type="GO" id="GO:0003723">
    <property type="term" value="F:RNA binding"/>
    <property type="evidence" value="ECO:0007669"/>
    <property type="project" value="UniProtKB-KW"/>
</dbReference>
<dbReference type="FunFam" id="3.30.420.10:FF:000014">
    <property type="entry name" value="Piwi-like RNA-mediated gene silencing 1"/>
    <property type="match status" value="1"/>
</dbReference>
<dbReference type="Pfam" id="PF23278">
    <property type="entry name" value="Piwi_N"/>
    <property type="match status" value="1"/>
</dbReference>
<dbReference type="InterPro" id="IPR036085">
    <property type="entry name" value="PAZ_dom_sf"/>
</dbReference>
<dbReference type="FunFam" id="2.170.260.10:FF:000003">
    <property type="entry name" value="Piwi-like RNA-mediated gene silencing 2"/>
    <property type="match status" value="1"/>
</dbReference>
<feature type="domain" description="Piwi" evidence="12">
    <location>
        <begin position="587"/>
        <end position="881"/>
    </location>
</feature>
<dbReference type="GO" id="GO:0140965">
    <property type="term" value="P:secondary piRNA processing"/>
    <property type="evidence" value="ECO:0007669"/>
    <property type="project" value="UniProtKB-ARBA"/>
</dbReference>
<dbReference type="GO" id="GO:0141009">
    <property type="term" value="P:transposable element silencing by piRNA-mediated mRNA destabilization"/>
    <property type="evidence" value="ECO:0007669"/>
    <property type="project" value="UniProtKB-ARBA"/>
</dbReference>
<dbReference type="CDD" id="cd04658">
    <property type="entry name" value="Piwi_piwi-like_Euk"/>
    <property type="match status" value="1"/>
</dbReference>
<dbReference type="SUPFAM" id="SSF53098">
    <property type="entry name" value="Ribonuclease H-like"/>
    <property type="match status" value="1"/>
</dbReference>
<dbReference type="GO" id="GO:0048471">
    <property type="term" value="C:perinuclear region of cytoplasm"/>
    <property type="evidence" value="ECO:0007669"/>
    <property type="project" value="UniProtKB-SubCell"/>
</dbReference>
<dbReference type="OrthoDB" id="445936at2759"/>
<keyword evidence="7" id="KW-0896">Oogenesis</keyword>
<evidence type="ECO:0000256" key="7">
    <source>
        <dbReference type="ARBA" id="ARBA00022943"/>
    </source>
</evidence>
<dbReference type="PROSITE" id="PS50821">
    <property type="entry name" value="PAZ"/>
    <property type="match status" value="1"/>
</dbReference>
<dbReference type="InterPro" id="IPR003165">
    <property type="entry name" value="Piwi"/>
</dbReference>
<evidence type="ECO:0000313" key="14">
    <source>
        <dbReference type="EnsemblMetazoa" id="ASIC010725-PA"/>
    </source>
</evidence>
<dbReference type="EnsemblMetazoa" id="ASIC010725-RA">
    <property type="protein sequence ID" value="ASIC010725-PA"/>
    <property type="gene ID" value="ASIC010725"/>
</dbReference>
<dbReference type="SMART" id="SM00950">
    <property type="entry name" value="Piwi"/>
    <property type="match status" value="1"/>
</dbReference>
<dbReference type="AlphaFoldDB" id="A0A084VYK5"/>
<proteinExistence type="inferred from homology"/>
<dbReference type="OMA" id="EGGLKLC"/>
<dbReference type="STRING" id="74873.A0A084VYK5"/>
<dbReference type="VEuPathDB" id="VectorBase:ASIC010725"/>
<keyword evidence="8" id="KW-0943">RNA-mediated gene silencing</keyword>
<dbReference type="SUPFAM" id="SSF101690">
    <property type="entry name" value="PAZ domain"/>
    <property type="match status" value="1"/>
</dbReference>
<keyword evidence="4" id="KW-0963">Cytoplasm</keyword>
<comment type="similarity">
    <text evidence="9">Belongs to the argonaute family. Piwi subfamily.</text>
</comment>
<dbReference type="Pfam" id="PF02170">
    <property type="entry name" value="PAZ"/>
    <property type="match status" value="1"/>
</dbReference>
<dbReference type="VEuPathDB" id="VectorBase:ASIS009643"/>
<dbReference type="Gene3D" id="3.40.50.2300">
    <property type="match status" value="1"/>
</dbReference>
<reference evidence="14" key="2">
    <citation type="submission" date="2020-05" db="UniProtKB">
        <authorList>
            <consortium name="EnsemblMetazoa"/>
        </authorList>
    </citation>
    <scope>IDENTIFICATION</scope>
</reference>
<dbReference type="PANTHER" id="PTHR22891">
    <property type="entry name" value="EUKARYOTIC TRANSLATION INITIATION FACTOR 2C"/>
    <property type="match status" value="1"/>
</dbReference>
<evidence type="ECO:0000313" key="13">
    <source>
        <dbReference type="EMBL" id="KFB43049.1"/>
    </source>
</evidence>
<evidence type="ECO:0000256" key="5">
    <source>
        <dbReference type="ARBA" id="ARBA00022782"/>
    </source>
</evidence>
<dbReference type="GO" id="GO:0016891">
    <property type="term" value="F:RNA endonuclease activity producing 5'-phosphomonoesters, hydrolytic mechanism"/>
    <property type="evidence" value="ECO:0007669"/>
    <property type="project" value="UniProtKB-ARBA"/>
</dbReference>
<sequence>MDRAETSESVSDQAESGYQTGSTPNTQPTQSSHSSAGASHGRGRAMLVDRVKERQQNSGIVQEQHSQKTTVIGRARFVQMIMDRSEQQGSKDATAEVTARMQTASLEQKEPPGKPQSKPTPSAVELPKALPTEPVVRMGTSGTSTKLLCNFMELRCEPNRGMFLYTVDFDPVLESKKERYKCLEENVHIFGKTHTFDGTLLMMPQALPQKLTVIDMKRPLEGSPVRLTVTFRAQKRMSENVMFYNKLFRRIMGILQLTEIGRKNFDPTQARIVPQHKLEVWPGYVTAVNEFEGGLMLNLDITHRVLMQTTVYDHIKMTALASPNQFRDNLLKSLLGVVVFTRYNKKTYRIDDVCFDTNPMSTFKYGDRDITYVEYYKRQYGIDVLDHNQPLLLHRAERRVAGKEQPEQQLVCLVPEICYLTGLTDEMRSDFKVMRDIATYTRVSPNQRMASMEQFCKNVNSNEKARTLLASWGLELKTQIRPVIGRTLPNETIRFGNDATTSAGPMADFNNQITNNHMLRVVNITNWMLVHTSRDTRAATTFVDCVNRNCRLVGINISPPQREMLQQDSTQSYVQLLRSRVRPETQIVVIIFPTAREDRYAAVKRLCCSELPVPSQVINARTLMNDKKVRAIVLKIILQMNCKLGGSLWGVNIPLSDTMICGIDTYHETKRQNASVAAFVGSLSPDFTQWYSRATIQSCKEEFMNGLCASFEKTLFAYRGRNSHLPQRVIIFRDGVSDSQIRMCEEYELPQLLAACEAVQPGYKPKITFIIVQKRIITRMFSMNGADGSFGNPPPGTVLDHTVTRRYLYDFFLVSQSVRQGTVSPTHFVILRDDSSFSPDILQRLAYKMCYMYYNWPGTVRVPACCQYAHKLAYLVGQSVKRQPSESLCDKLFYL</sequence>
<name>A0A084VYK5_ANOSI</name>
<evidence type="ECO:0000256" key="6">
    <source>
        <dbReference type="ARBA" id="ARBA00022884"/>
    </source>
</evidence>
<evidence type="ECO:0000256" key="9">
    <source>
        <dbReference type="ARBA" id="ARBA00038291"/>
    </source>
</evidence>
<dbReference type="PROSITE" id="PS50822">
    <property type="entry name" value="PIWI"/>
    <property type="match status" value="1"/>
</dbReference>
<evidence type="ECO:0000256" key="10">
    <source>
        <dbReference type="SAM" id="MobiDB-lite"/>
    </source>
</evidence>
<keyword evidence="15" id="KW-1185">Reference proteome</keyword>
<feature type="region of interest" description="Disordered" evidence="10">
    <location>
        <begin position="103"/>
        <end position="128"/>
    </location>
</feature>
<dbReference type="InterPro" id="IPR036397">
    <property type="entry name" value="RNaseH_sf"/>
</dbReference>
<dbReference type="Gene3D" id="2.170.260.10">
    <property type="entry name" value="paz domain"/>
    <property type="match status" value="1"/>
</dbReference>